<dbReference type="Gene3D" id="2.40.330.10">
    <property type="entry name" value="DNA-binding pseudobarrel domain"/>
    <property type="match status" value="1"/>
</dbReference>
<dbReference type="SMR" id="A0A2K1WZX8"/>
<evidence type="ECO:0000256" key="1">
    <source>
        <dbReference type="ARBA" id="ARBA00004123"/>
    </source>
</evidence>
<dbReference type="InterPro" id="IPR050655">
    <property type="entry name" value="Plant_B3_domain"/>
</dbReference>
<evidence type="ECO:0000313" key="8">
    <source>
        <dbReference type="EMBL" id="PNS94070.1"/>
    </source>
</evidence>
<dbReference type="PANTHER" id="PTHR31920:SF145">
    <property type="entry name" value="B3 DOMAIN-CONTAINING PROTEIN REM20-LIKE ISOFORM X1"/>
    <property type="match status" value="1"/>
</dbReference>
<feature type="region of interest" description="Disordered" evidence="6">
    <location>
        <begin position="157"/>
        <end position="182"/>
    </location>
</feature>
<protein>
    <recommendedName>
        <fullName evidence="7">TF-B3 domain-containing protein</fullName>
    </recommendedName>
</protein>
<feature type="domain" description="TF-B3" evidence="7">
    <location>
        <begin position="19"/>
        <end position="113"/>
    </location>
</feature>
<keyword evidence="2" id="KW-0805">Transcription regulation</keyword>
<dbReference type="InParanoid" id="A0A2K1WZX8"/>
<evidence type="ECO:0000256" key="2">
    <source>
        <dbReference type="ARBA" id="ARBA00023015"/>
    </source>
</evidence>
<dbReference type="STRING" id="3694.A0A2K1WZX8"/>
<dbReference type="EMBL" id="CM009307">
    <property type="protein sequence ID" value="PNS94070.1"/>
    <property type="molecule type" value="Genomic_DNA"/>
</dbReference>
<keyword evidence="9" id="KW-1185">Reference proteome</keyword>
<dbReference type="SUPFAM" id="SSF101936">
    <property type="entry name" value="DNA-binding pseudobarrel domain"/>
    <property type="match status" value="1"/>
</dbReference>
<accession>A0A2K1WZX8</accession>
<proteinExistence type="predicted"/>
<dbReference type="Proteomes" id="UP000006729">
    <property type="component" value="Chromosome 18"/>
</dbReference>
<dbReference type="Pfam" id="PF02362">
    <property type="entry name" value="B3"/>
    <property type="match status" value="1"/>
</dbReference>
<keyword evidence="4" id="KW-0804">Transcription</keyword>
<keyword evidence="3" id="KW-0238">DNA-binding</keyword>
<reference evidence="8 9" key="1">
    <citation type="journal article" date="2006" name="Science">
        <title>The genome of black cottonwood, Populus trichocarpa (Torr. &amp; Gray).</title>
        <authorList>
            <person name="Tuskan G.A."/>
            <person name="Difazio S."/>
            <person name="Jansson S."/>
            <person name="Bohlmann J."/>
            <person name="Grigoriev I."/>
            <person name="Hellsten U."/>
            <person name="Putnam N."/>
            <person name="Ralph S."/>
            <person name="Rombauts S."/>
            <person name="Salamov A."/>
            <person name="Schein J."/>
            <person name="Sterck L."/>
            <person name="Aerts A."/>
            <person name="Bhalerao R.R."/>
            <person name="Bhalerao R.P."/>
            <person name="Blaudez D."/>
            <person name="Boerjan W."/>
            <person name="Brun A."/>
            <person name="Brunner A."/>
            <person name="Busov V."/>
            <person name="Campbell M."/>
            <person name="Carlson J."/>
            <person name="Chalot M."/>
            <person name="Chapman J."/>
            <person name="Chen G.L."/>
            <person name="Cooper D."/>
            <person name="Coutinho P.M."/>
            <person name="Couturier J."/>
            <person name="Covert S."/>
            <person name="Cronk Q."/>
            <person name="Cunningham R."/>
            <person name="Davis J."/>
            <person name="Degroeve S."/>
            <person name="Dejardin A."/>
            <person name="Depamphilis C."/>
            <person name="Detter J."/>
            <person name="Dirks B."/>
            <person name="Dubchak I."/>
            <person name="Duplessis S."/>
            <person name="Ehlting J."/>
            <person name="Ellis B."/>
            <person name="Gendler K."/>
            <person name="Goodstein D."/>
            <person name="Gribskov M."/>
            <person name="Grimwood J."/>
            <person name="Groover A."/>
            <person name="Gunter L."/>
            <person name="Hamberger B."/>
            <person name="Heinze B."/>
            <person name="Helariutta Y."/>
            <person name="Henrissat B."/>
            <person name="Holligan D."/>
            <person name="Holt R."/>
            <person name="Huang W."/>
            <person name="Islam-Faridi N."/>
            <person name="Jones S."/>
            <person name="Jones-Rhoades M."/>
            <person name="Jorgensen R."/>
            <person name="Joshi C."/>
            <person name="Kangasjarvi J."/>
            <person name="Karlsson J."/>
            <person name="Kelleher C."/>
            <person name="Kirkpatrick R."/>
            <person name="Kirst M."/>
            <person name="Kohler A."/>
            <person name="Kalluri U."/>
            <person name="Larimer F."/>
            <person name="Leebens-Mack J."/>
            <person name="Leple J.C."/>
            <person name="Locascio P."/>
            <person name="Lou Y."/>
            <person name="Lucas S."/>
            <person name="Martin F."/>
            <person name="Montanini B."/>
            <person name="Napoli C."/>
            <person name="Nelson D.R."/>
            <person name="Nelson C."/>
            <person name="Nieminen K."/>
            <person name="Nilsson O."/>
            <person name="Pereda V."/>
            <person name="Peter G."/>
            <person name="Philippe R."/>
            <person name="Pilate G."/>
            <person name="Poliakov A."/>
            <person name="Razumovskaya J."/>
            <person name="Richardson P."/>
            <person name="Rinaldi C."/>
            <person name="Ritland K."/>
            <person name="Rouze P."/>
            <person name="Ryaboy D."/>
            <person name="Schmutz J."/>
            <person name="Schrader J."/>
            <person name="Segerman B."/>
            <person name="Shin H."/>
            <person name="Siddiqui A."/>
            <person name="Sterky F."/>
            <person name="Terry A."/>
            <person name="Tsai C.J."/>
            <person name="Uberbacher E."/>
            <person name="Unneberg P."/>
            <person name="Vahala J."/>
            <person name="Wall K."/>
            <person name="Wessler S."/>
            <person name="Yang G."/>
            <person name="Yin T."/>
            <person name="Douglas C."/>
            <person name="Marra M."/>
            <person name="Sandberg G."/>
            <person name="Van de Peer Y."/>
            <person name="Rokhsar D."/>
        </authorList>
    </citation>
    <scope>NUCLEOTIDE SEQUENCE [LARGE SCALE GENOMIC DNA]</scope>
    <source>
        <strain evidence="9">cv. Nisqually</strain>
    </source>
</reference>
<dbReference type="GO" id="GO:0003677">
    <property type="term" value="F:DNA binding"/>
    <property type="evidence" value="ECO:0007669"/>
    <property type="project" value="UniProtKB-KW"/>
</dbReference>
<dbReference type="CDD" id="cd10017">
    <property type="entry name" value="B3_DNA"/>
    <property type="match status" value="1"/>
</dbReference>
<feature type="compositionally biased region" description="Polar residues" evidence="6">
    <location>
        <begin position="157"/>
        <end position="166"/>
    </location>
</feature>
<dbReference type="PROSITE" id="PS50863">
    <property type="entry name" value="B3"/>
    <property type="match status" value="1"/>
</dbReference>
<dbReference type="SMART" id="SM01019">
    <property type="entry name" value="B3"/>
    <property type="match status" value="1"/>
</dbReference>
<keyword evidence="5" id="KW-0539">Nucleus</keyword>
<dbReference type="PANTHER" id="PTHR31920">
    <property type="entry name" value="B3 DOMAIN-CONTAINING"/>
    <property type="match status" value="1"/>
</dbReference>
<gene>
    <name evidence="8" type="ORF">POPTR_018G124500</name>
</gene>
<evidence type="ECO:0000313" key="9">
    <source>
        <dbReference type="Proteomes" id="UP000006729"/>
    </source>
</evidence>
<dbReference type="GO" id="GO:0005634">
    <property type="term" value="C:nucleus"/>
    <property type="evidence" value="ECO:0007669"/>
    <property type="project" value="UniProtKB-SubCell"/>
</dbReference>
<name>A0A2K1WZX8_POPTR</name>
<dbReference type="InterPro" id="IPR003340">
    <property type="entry name" value="B3_DNA-bd"/>
</dbReference>
<evidence type="ECO:0000259" key="7">
    <source>
        <dbReference type="PROSITE" id="PS50863"/>
    </source>
</evidence>
<comment type="subcellular location">
    <subcellularLocation>
        <location evidence="1">Nucleus</location>
    </subcellularLocation>
</comment>
<dbReference type="FunCoup" id="A0A2K1WZX8">
    <property type="interactions" value="111"/>
</dbReference>
<evidence type="ECO:0000256" key="4">
    <source>
        <dbReference type="ARBA" id="ARBA00023163"/>
    </source>
</evidence>
<dbReference type="AlphaFoldDB" id="A0A2K1WZX8"/>
<evidence type="ECO:0000256" key="6">
    <source>
        <dbReference type="SAM" id="MobiDB-lite"/>
    </source>
</evidence>
<dbReference type="InterPro" id="IPR015300">
    <property type="entry name" value="DNA-bd_pseudobarrel_sf"/>
</dbReference>
<evidence type="ECO:0000256" key="5">
    <source>
        <dbReference type="ARBA" id="ARBA00023242"/>
    </source>
</evidence>
<evidence type="ECO:0000256" key="3">
    <source>
        <dbReference type="ARBA" id="ARBA00023125"/>
    </source>
</evidence>
<sequence>MGFSRERERDGSLFKPGEYRFIKRIHDDIPENKPWIPRKFLRKIGNVLSKSATLEDPNGTLWRIELLKSADGMVRFQKGWQDFADFYSLKKGDLLVFEYKGNSRFSVSIYKEMDCPAGSIDSVSSNQFGHFEEDMEDEDYLEFLAKLPKQKPEVSYSFSKPASDSPSCMIIKSGRSRKRLKS</sequence>
<organism evidence="8 9">
    <name type="scientific">Populus trichocarpa</name>
    <name type="common">Western balsam poplar</name>
    <name type="synonym">Populus balsamifera subsp. trichocarpa</name>
    <dbReference type="NCBI Taxonomy" id="3694"/>
    <lineage>
        <taxon>Eukaryota</taxon>
        <taxon>Viridiplantae</taxon>
        <taxon>Streptophyta</taxon>
        <taxon>Embryophyta</taxon>
        <taxon>Tracheophyta</taxon>
        <taxon>Spermatophyta</taxon>
        <taxon>Magnoliopsida</taxon>
        <taxon>eudicotyledons</taxon>
        <taxon>Gunneridae</taxon>
        <taxon>Pentapetalae</taxon>
        <taxon>rosids</taxon>
        <taxon>fabids</taxon>
        <taxon>Malpighiales</taxon>
        <taxon>Salicaceae</taxon>
        <taxon>Saliceae</taxon>
        <taxon>Populus</taxon>
    </lineage>
</organism>